<reference evidence="2 3" key="1">
    <citation type="submission" date="2021-05" db="EMBL/GenBank/DDBJ databases">
        <title>A Polyphasic approach of four new species of the genus Ohtaekwangia: Ohtaekwangia histidinii sp. nov., Ohtaekwangia cretensis sp. nov., Ohtaekwangia indiensis sp. nov., Ohtaekwangia reichenbachii sp. nov. from diverse environment.</title>
        <authorList>
            <person name="Octaviana S."/>
        </authorList>
    </citation>
    <scope>NUCLEOTIDE SEQUENCE [LARGE SCALE GENOMIC DNA]</scope>
    <source>
        <strain evidence="2 3">PWU4</strain>
    </source>
</reference>
<dbReference type="AlphaFoldDB" id="A0AAP2DNA7"/>
<evidence type="ECO:0000313" key="3">
    <source>
        <dbReference type="Proteomes" id="UP001319200"/>
    </source>
</evidence>
<evidence type="ECO:0000259" key="1">
    <source>
        <dbReference type="PROSITE" id="PS50943"/>
    </source>
</evidence>
<name>A0AAP2DNA7_9BACT</name>
<dbReference type="PROSITE" id="PS50943">
    <property type="entry name" value="HTH_CROC1"/>
    <property type="match status" value="1"/>
</dbReference>
<feature type="domain" description="HTH cro/C1-type" evidence="1">
    <location>
        <begin position="3"/>
        <end position="41"/>
    </location>
</feature>
<comment type="caution">
    <text evidence="2">The sequence shown here is derived from an EMBL/GenBank/DDBJ whole genome shotgun (WGS) entry which is preliminary data.</text>
</comment>
<evidence type="ECO:0000313" key="2">
    <source>
        <dbReference type="EMBL" id="MBT1699468.1"/>
    </source>
</evidence>
<dbReference type="InterPro" id="IPR001387">
    <property type="entry name" value="Cro/C1-type_HTH"/>
</dbReference>
<gene>
    <name evidence="2" type="ORF">KK083_21400</name>
</gene>
<dbReference type="EMBL" id="JAHESF010000026">
    <property type="protein sequence ID" value="MBT1699468.1"/>
    <property type="molecule type" value="Genomic_DNA"/>
</dbReference>
<protein>
    <submittedName>
        <fullName evidence="2">Helix-turn-helix domain-containing protein</fullName>
    </submittedName>
</protein>
<dbReference type="SUPFAM" id="SSF47413">
    <property type="entry name" value="lambda repressor-like DNA-binding domains"/>
    <property type="match status" value="1"/>
</dbReference>
<dbReference type="GO" id="GO:0003677">
    <property type="term" value="F:DNA binding"/>
    <property type="evidence" value="ECO:0007669"/>
    <property type="project" value="InterPro"/>
</dbReference>
<dbReference type="CDD" id="cd00093">
    <property type="entry name" value="HTH_XRE"/>
    <property type="match status" value="1"/>
</dbReference>
<keyword evidence="3" id="KW-1185">Reference proteome</keyword>
<proteinExistence type="predicted"/>
<dbReference type="Gene3D" id="1.10.260.40">
    <property type="entry name" value="lambda repressor-like DNA-binding domains"/>
    <property type="match status" value="1"/>
</dbReference>
<organism evidence="2 3">
    <name type="scientific">Chryseosolibacter histidini</name>
    <dbReference type="NCBI Taxonomy" id="2782349"/>
    <lineage>
        <taxon>Bacteria</taxon>
        <taxon>Pseudomonadati</taxon>
        <taxon>Bacteroidota</taxon>
        <taxon>Cytophagia</taxon>
        <taxon>Cytophagales</taxon>
        <taxon>Chryseotaleaceae</taxon>
        <taxon>Chryseosolibacter</taxon>
    </lineage>
</organism>
<sequence>MPRMIGVSPNTIYRFCKNESQPSLKLLRKMAIILGINIHDLIIPTPVKDK</sequence>
<dbReference type="Pfam" id="PF01381">
    <property type="entry name" value="HTH_3"/>
    <property type="match status" value="1"/>
</dbReference>
<accession>A0AAP2DNA7</accession>
<dbReference type="Proteomes" id="UP001319200">
    <property type="component" value="Unassembled WGS sequence"/>
</dbReference>
<dbReference type="InterPro" id="IPR010982">
    <property type="entry name" value="Lambda_DNA-bd_dom_sf"/>
</dbReference>